<dbReference type="NCBIfam" id="NF043031">
    <property type="entry name" value="SIALI-17"/>
    <property type="match status" value="2"/>
</dbReference>
<dbReference type="NCBIfam" id="TIGR01168">
    <property type="entry name" value="YSIRK_signal"/>
    <property type="match status" value="1"/>
</dbReference>
<dbReference type="Pfam" id="PF05342">
    <property type="entry name" value="Peptidase_M26_N"/>
    <property type="match status" value="1"/>
</dbReference>
<keyword evidence="4" id="KW-1133">Transmembrane helix</keyword>
<dbReference type="InterPro" id="IPR049964">
    <property type="entry name" value="NanA_rpt"/>
</dbReference>
<name>A0ABU5FYT2_9STRE</name>
<evidence type="ECO:0000313" key="7">
    <source>
        <dbReference type="Proteomes" id="UP001280591"/>
    </source>
</evidence>
<dbReference type="Pfam" id="PF04650">
    <property type="entry name" value="YSIRK_signal"/>
    <property type="match status" value="1"/>
</dbReference>
<keyword evidence="7" id="KW-1185">Reference proteome</keyword>
<keyword evidence="2" id="KW-0732">Signal</keyword>
<keyword evidence="1" id="KW-0645">Protease</keyword>
<dbReference type="Proteomes" id="UP001280591">
    <property type="component" value="Unassembled WGS sequence"/>
</dbReference>
<gene>
    <name evidence="6" type="ORF">SPC81_00485</name>
</gene>
<evidence type="ECO:0000259" key="5">
    <source>
        <dbReference type="PROSITE" id="PS51109"/>
    </source>
</evidence>
<evidence type="ECO:0000256" key="2">
    <source>
        <dbReference type="ARBA" id="ARBA00022729"/>
    </source>
</evidence>
<dbReference type="InterPro" id="IPR005877">
    <property type="entry name" value="YSIRK_signal_dom"/>
</dbReference>
<dbReference type="Pfam" id="PF07580">
    <property type="entry name" value="Peptidase_M26_C"/>
    <property type="match status" value="1"/>
</dbReference>
<reference evidence="6 7" key="1">
    <citation type="submission" date="2023-11" db="EMBL/GenBank/DDBJ databases">
        <title>Streptococcus wuxiensis sp. nov., Streptococcus jiangnanensis sp. nov., Streptococcus fermentans sp. nov., three novel members of the genus Streptococcus isolated from breast milk.</title>
        <authorList>
            <person name="Zhou Y."/>
            <person name="Yang B."/>
        </authorList>
    </citation>
    <scope>NUCLEOTIDE SEQUENCE [LARGE SCALE GENOMIC DNA]</scope>
    <source>
        <strain evidence="6 7">BJSWXB5TM5</strain>
    </source>
</reference>
<dbReference type="NCBIfam" id="TIGR01167">
    <property type="entry name" value="LPXTG_anchor"/>
    <property type="match status" value="1"/>
</dbReference>
<dbReference type="EMBL" id="JAXHDP010000001">
    <property type="protein sequence ID" value="MDY4345088.1"/>
    <property type="molecule type" value="Genomic_DNA"/>
</dbReference>
<dbReference type="Gene3D" id="2.20.230.10">
    <property type="entry name" value="Resuscitation-promoting factor rpfb"/>
    <property type="match status" value="1"/>
</dbReference>
<dbReference type="InterPro" id="IPR053094">
    <property type="entry name" value="Zinc_metalloprotease_ZmpB"/>
</dbReference>
<dbReference type="PROSITE" id="PS51109">
    <property type="entry name" value="G5"/>
    <property type="match status" value="1"/>
</dbReference>
<sequence length="1669" mass="186123">MEDRKKLQKFAIRKLSMGVGSVLIGLAFVGGTLEPKLVQADETKQVSFRYLAESELTAAERELIHHELPQDLSQESYYLVYRKQGQAVLPQTGSVTFPLAGLGLLTASLVVFLFSRKKPSKIVGVLLIASVGKSLLLPYQVFAFEHKDLLAYDQTKTLVSADGLTQGIIDIKGYDYVGYLLETDLRGTGQDITSSASPEIPAKPVNQAAIHEISEFTGGVSGESLVEPPKPSFEGGVNGPGAVAESLPEYTPELSSQSGVPEVHDKADFTGGVSGESLVEPTKPTFEGGVNGPDAVAEALPEYTPEFSSQSGLPEVHDKPEFTGGVSGESLVEPTKPTFEGGVNGLGAVSEALPEYAPELSSQSGVPEVHDKPEFAGGVFGESLVEPTKPTFEGGVNGQGAVAETLPEYEGGAVPVETLKQELSEFTGSVNGEPLVEPVRPSYEGGVNGLGAVSEALPEYAPELSSQSGVPEVHDKSEFTGGVSGESLVEPSKPIFEGGVNGPGTVAESLPDYEGGAVPVDTLKQDTPSYSGGVNATEALVQDAKPTLHIEVRKELIPKQTREKIDPDMLVGETRIEQVGQDGEKEIVTSYEEKDGKRISEPKETTRVLTEAKDQVIIRGSKEKEEIKPEPVLTLSNITGNSMGRSARLSYNLEKADGVTISKISATIKAKGLEDQTLDLTSDQLEATVDNLKLYTDYTISTRMVFNRGKGEESTLLEEKKLRLELKKLEIKDIKETTLVKVENGKESVIQHLTEVPRNLEDYYLKINSEDHKTSRLAIKSIQTERIDGKEYYKVNAEATDLIQRDAQKTFEEGYSYYLAKSSTASPAVPGVKEYAYQDIQDYDSRHDQAYRNLEKLQPFYNKEWIVNQGNKLDLDHNLAKKEVISVIAMKGKDFVTDLSVADHIMVHYADKTKDVFAITSQNSGLTAIKEYKIADLDVLYTPDMLVKDRSALVKDLTSILKTVDLQSEGVYRILDDQTTSLDKKVEAVKNWYLEESFAEVKAQLGSLVDKLLTNLDYQWNDSPASMAALKKKVQDNQSAIMLGLAYLNRYYGIRFADYNLKELMLFKPDFYGQNVDILDRLIELGSRENNLKGDQTHETFARVLAKDTKSEDLHAFLDYNRQLLTTDKDMNDWFVNATKGHVYIAERASKNQEIANRKHRAYDNLNNWLHRNMILPLLNVKKAQMFLISNYNTITFGSADKSGKTIDQMKADIDLVADRQLTYLDFWYRLAADDVKDRMVKSDFNVATPVWEGYRVDGRGWVERYGHTSGMEDYAPIREVFGPAGRYYKDNKLGAYASIYPKINARDAVHFVEIDMMSEYGLSVYTHETTHVNDRIVYLGGYKHREGTYVEAYAQGMLQSPAEEGHQGEYGALGLNMAYMRPNDGDQWYNPDPTKLQTRQQIDHYMKGYNEALMLLDYLEGERVLAKNDLALKRAWFSKMTKQMRYQDQDNKLLAPNQWDYVRPLTDEEAKTQLNSVDDLIKHNIITNRHYQGTYRPEELKTAYVNVKMVDAIYGGNTSQGAPGAISFKHNAFRMWGYYGYENGFLGYASNKYKDEALSEGRDTLGDDFIIQKVSKGKFQNLEEWKKAWFDAIIAKAKRGIHSFEIDGQQIDSYEKLQDLFDQAVETDYRNFKYGGSVANYTVALKKKVFQKLLQVTDAFSSELFPKG</sequence>
<evidence type="ECO:0000256" key="4">
    <source>
        <dbReference type="SAM" id="Phobius"/>
    </source>
</evidence>
<feature type="transmembrane region" description="Helical" evidence="4">
    <location>
        <begin position="95"/>
        <end position="115"/>
    </location>
</feature>
<keyword evidence="4" id="KW-0812">Transmembrane</keyword>
<dbReference type="PANTHER" id="PTHR48193">
    <property type="entry name" value="ZINC METALLOPROTEASE ZMPB-RELATED"/>
    <property type="match status" value="1"/>
</dbReference>
<dbReference type="InterPro" id="IPR008006">
    <property type="entry name" value="Peptidase_M26_N_dom"/>
</dbReference>
<evidence type="ECO:0000256" key="3">
    <source>
        <dbReference type="ARBA" id="ARBA00022801"/>
    </source>
</evidence>
<feature type="domain" description="G5" evidence="5">
    <location>
        <begin position="541"/>
        <end position="623"/>
    </location>
</feature>
<accession>A0ABU5FYT2</accession>
<proteinExistence type="predicted"/>
<dbReference type="InterPro" id="IPR011098">
    <property type="entry name" value="G5_dom"/>
</dbReference>
<dbReference type="PANTHER" id="PTHR48193:SF2">
    <property type="entry name" value="ZINC METALLOPROTEASE ZMPB"/>
    <property type="match status" value="1"/>
</dbReference>
<feature type="transmembrane region" description="Helical" evidence="4">
    <location>
        <begin position="122"/>
        <end position="142"/>
    </location>
</feature>
<organism evidence="6 7">
    <name type="scientific">Streptococcus fermentans</name>
    <dbReference type="NCBI Taxonomy" id="3095082"/>
    <lineage>
        <taxon>Bacteria</taxon>
        <taxon>Bacillati</taxon>
        <taxon>Bacillota</taxon>
        <taxon>Bacilli</taxon>
        <taxon>Lactobacillales</taxon>
        <taxon>Streptococcaceae</taxon>
        <taxon>Streptococcus</taxon>
    </lineage>
</organism>
<keyword evidence="3" id="KW-0378">Hydrolase</keyword>
<evidence type="ECO:0000313" key="6">
    <source>
        <dbReference type="EMBL" id="MDY4345088.1"/>
    </source>
</evidence>
<dbReference type="InterPro" id="IPR011505">
    <property type="entry name" value="Peptidase_M26_C_dom"/>
</dbReference>
<evidence type="ECO:0000256" key="1">
    <source>
        <dbReference type="ARBA" id="ARBA00022670"/>
    </source>
</evidence>
<comment type="caution">
    <text evidence="6">The sequence shown here is derived from an EMBL/GenBank/DDBJ whole genome shotgun (WGS) entry which is preliminary data.</text>
</comment>
<keyword evidence="4" id="KW-0472">Membrane</keyword>
<protein>
    <submittedName>
        <fullName evidence="6">SIALI-17 repeat-containing surface protein</fullName>
    </submittedName>
</protein>
<dbReference type="RefSeq" id="WP_320693281.1">
    <property type="nucleotide sequence ID" value="NZ_JAXHDP010000001.1"/>
</dbReference>
<dbReference type="Pfam" id="PF07501">
    <property type="entry name" value="G5"/>
    <property type="match status" value="1"/>
</dbReference>
<dbReference type="SMART" id="SM01208">
    <property type="entry name" value="G5"/>
    <property type="match status" value="1"/>
</dbReference>